<name>A0A8D9CXR4_BRACM</name>
<protein>
    <submittedName>
        <fullName evidence="1">Uncharacterized protein</fullName>
    </submittedName>
</protein>
<dbReference type="EMBL" id="LS974625">
    <property type="protein sequence ID" value="CAG7864573.1"/>
    <property type="molecule type" value="Genomic_DNA"/>
</dbReference>
<dbReference type="Proteomes" id="UP000694005">
    <property type="component" value="Chromosome A09"/>
</dbReference>
<accession>A0A8D9CXR4</accession>
<sequence>MKQPKWHIESMDVIVISSRKVEYFSTYDHKQLWLLGRLFSTGSGARSLLPNLMLSCELCLACIKTGRETSK</sequence>
<evidence type="ECO:0000313" key="1">
    <source>
        <dbReference type="EMBL" id="CAG7864573.1"/>
    </source>
</evidence>
<evidence type="ECO:0000313" key="2">
    <source>
        <dbReference type="Proteomes" id="UP000694005"/>
    </source>
</evidence>
<gene>
    <name evidence="1" type="ORF">BRAPAZ1V2_A09P50400.2</name>
</gene>
<reference evidence="1 2" key="1">
    <citation type="submission" date="2021-07" db="EMBL/GenBank/DDBJ databases">
        <authorList>
            <consortium name="Genoscope - CEA"/>
            <person name="William W."/>
        </authorList>
    </citation>
    <scope>NUCLEOTIDE SEQUENCE [LARGE SCALE GENOMIC DNA]</scope>
</reference>
<organism evidence="1 2">
    <name type="scientific">Brassica campestris</name>
    <name type="common">Field mustard</name>
    <dbReference type="NCBI Taxonomy" id="3711"/>
    <lineage>
        <taxon>Eukaryota</taxon>
        <taxon>Viridiplantae</taxon>
        <taxon>Streptophyta</taxon>
        <taxon>Embryophyta</taxon>
        <taxon>Tracheophyta</taxon>
        <taxon>Spermatophyta</taxon>
        <taxon>Magnoliopsida</taxon>
        <taxon>eudicotyledons</taxon>
        <taxon>Gunneridae</taxon>
        <taxon>Pentapetalae</taxon>
        <taxon>rosids</taxon>
        <taxon>malvids</taxon>
        <taxon>Brassicales</taxon>
        <taxon>Brassicaceae</taxon>
        <taxon>Brassiceae</taxon>
        <taxon>Brassica</taxon>
    </lineage>
</organism>
<dbReference type="Gramene" id="A09p50400.2_BraZ1">
    <property type="protein sequence ID" value="A09p50400.2_BraZ1.CDS"/>
    <property type="gene ID" value="A09g50400.2_BraZ1"/>
</dbReference>
<proteinExistence type="predicted"/>
<dbReference type="AlphaFoldDB" id="A0A8D9CXR4"/>
<feature type="non-terminal residue" evidence="1">
    <location>
        <position position="1"/>
    </location>
</feature>